<dbReference type="EMBL" id="PDUD01000001">
    <property type="protein sequence ID" value="PHN08706.1"/>
    <property type="molecule type" value="Genomic_DNA"/>
</dbReference>
<evidence type="ECO:0000259" key="7">
    <source>
        <dbReference type="Pfam" id="PF07980"/>
    </source>
</evidence>
<dbReference type="Gene3D" id="1.25.40.390">
    <property type="match status" value="1"/>
</dbReference>
<dbReference type="GO" id="GO:0009279">
    <property type="term" value="C:cell outer membrane"/>
    <property type="evidence" value="ECO:0007669"/>
    <property type="project" value="UniProtKB-SubCell"/>
</dbReference>
<dbReference type="OrthoDB" id="5694214at2"/>
<dbReference type="RefSeq" id="WP_099148298.1">
    <property type="nucleotide sequence ID" value="NZ_PDUD01000001.1"/>
</dbReference>
<protein>
    <submittedName>
        <fullName evidence="9">RagB/SusD family nutrient uptake outer membrane protein</fullName>
    </submittedName>
</protein>
<dbReference type="CDD" id="cd08977">
    <property type="entry name" value="SusD"/>
    <property type="match status" value="1"/>
</dbReference>
<dbReference type="SUPFAM" id="SSF48452">
    <property type="entry name" value="TPR-like"/>
    <property type="match status" value="1"/>
</dbReference>
<proteinExistence type="inferred from homology"/>
<evidence type="ECO:0000256" key="2">
    <source>
        <dbReference type="ARBA" id="ARBA00006275"/>
    </source>
</evidence>
<sequence length="489" mass="54338">MKATYNRILILIALFSVQSCSESFLDVEPINQINSENFFNSEDDYQQALIGTYDLLASTYLNVIMGEIASDNTLCGGENANDVPGWQEIDDMRHNAANDQLRNLWNWMYAGINRANYIFEFQDKLDFNGKEQILGQAAFLRAYYYFELVKWFGDVPLAVDERVNFNDIASYPRARTSEVYAQIEADLAYAASVLPLRQDDAGRVTKGAAQSLLGKALVYQEKYAEAAPVLDEVINSGVYDLYTDFSTLFLQQGENNIESVFEVQYSNIQGAGFGCLQCSEGNVAVGFSGVRGYNGPIYQSGFSFNVPVQDLVDQYTPGDLRLAPTIFDIEAFQAAQAALGVEVTYSEGYEHTGYYNHKYIPRSGESFQDPNLTNATNYRAIRFADVLLLAAEAHRALDNDETALTYLNRVRARAGLAPVAAGGTALTDAILQERRLELAGEGHRFFDLVRTGRAADAIPNFTAGKNELFPIPLVEIELAGNIWEQNPGY</sequence>
<feature type="domain" description="RagB/SusD" evidence="7">
    <location>
        <begin position="347"/>
        <end position="455"/>
    </location>
</feature>
<feature type="chain" id="PRO_5012293813" evidence="6">
    <location>
        <begin position="22"/>
        <end position="489"/>
    </location>
</feature>
<keyword evidence="3 6" id="KW-0732">Signal</keyword>
<dbReference type="InterPro" id="IPR011990">
    <property type="entry name" value="TPR-like_helical_dom_sf"/>
</dbReference>
<name>A0A2D0NK08_FLAN2</name>
<dbReference type="PROSITE" id="PS51257">
    <property type="entry name" value="PROKAR_LIPOPROTEIN"/>
    <property type="match status" value="1"/>
</dbReference>
<gene>
    <name evidence="9" type="ORF">CRP01_01555</name>
</gene>
<dbReference type="AlphaFoldDB" id="A0A2D0NK08"/>
<accession>A0A2D0NK08</accession>
<evidence type="ECO:0000259" key="8">
    <source>
        <dbReference type="Pfam" id="PF14322"/>
    </source>
</evidence>
<dbReference type="InterPro" id="IPR033985">
    <property type="entry name" value="SusD-like_N"/>
</dbReference>
<evidence type="ECO:0000313" key="10">
    <source>
        <dbReference type="Proteomes" id="UP000223913"/>
    </source>
</evidence>
<reference evidence="9 10" key="1">
    <citation type="submission" date="2017-10" db="EMBL/GenBank/DDBJ databases">
        <title>The draft genome sequence of Lewinella nigricans NBRC 102662.</title>
        <authorList>
            <person name="Wang K."/>
        </authorList>
    </citation>
    <scope>NUCLEOTIDE SEQUENCE [LARGE SCALE GENOMIC DNA]</scope>
    <source>
        <strain evidence="9 10">NBRC 102662</strain>
    </source>
</reference>
<feature type="signal peptide" evidence="6">
    <location>
        <begin position="1"/>
        <end position="21"/>
    </location>
</feature>
<evidence type="ECO:0000256" key="4">
    <source>
        <dbReference type="ARBA" id="ARBA00023136"/>
    </source>
</evidence>
<evidence type="ECO:0000256" key="5">
    <source>
        <dbReference type="ARBA" id="ARBA00023237"/>
    </source>
</evidence>
<feature type="domain" description="SusD-like N-terminal" evidence="8">
    <location>
        <begin position="24"/>
        <end position="215"/>
    </location>
</feature>
<keyword evidence="10" id="KW-1185">Reference proteome</keyword>
<comment type="caution">
    <text evidence="9">The sequence shown here is derived from an EMBL/GenBank/DDBJ whole genome shotgun (WGS) entry which is preliminary data.</text>
</comment>
<evidence type="ECO:0000256" key="6">
    <source>
        <dbReference type="SAM" id="SignalP"/>
    </source>
</evidence>
<dbReference type="Pfam" id="PF14322">
    <property type="entry name" value="SusD-like_3"/>
    <property type="match status" value="1"/>
</dbReference>
<dbReference type="Proteomes" id="UP000223913">
    <property type="component" value="Unassembled WGS sequence"/>
</dbReference>
<keyword evidence="5" id="KW-0998">Cell outer membrane</keyword>
<keyword evidence="4" id="KW-0472">Membrane</keyword>
<comment type="subcellular location">
    <subcellularLocation>
        <location evidence="1">Cell outer membrane</location>
    </subcellularLocation>
</comment>
<evidence type="ECO:0000313" key="9">
    <source>
        <dbReference type="EMBL" id="PHN08706.1"/>
    </source>
</evidence>
<comment type="similarity">
    <text evidence="2">Belongs to the SusD family.</text>
</comment>
<evidence type="ECO:0000256" key="1">
    <source>
        <dbReference type="ARBA" id="ARBA00004442"/>
    </source>
</evidence>
<dbReference type="InterPro" id="IPR012944">
    <property type="entry name" value="SusD_RagB_dom"/>
</dbReference>
<organism evidence="9 10">
    <name type="scientific">Flavilitoribacter nigricans (strain ATCC 23147 / DSM 23189 / NBRC 102662 / NCIMB 1420 / SS-2)</name>
    <name type="common">Lewinella nigricans</name>
    <dbReference type="NCBI Taxonomy" id="1122177"/>
    <lineage>
        <taxon>Bacteria</taxon>
        <taxon>Pseudomonadati</taxon>
        <taxon>Bacteroidota</taxon>
        <taxon>Saprospiria</taxon>
        <taxon>Saprospirales</taxon>
        <taxon>Lewinellaceae</taxon>
        <taxon>Flavilitoribacter</taxon>
    </lineage>
</organism>
<evidence type="ECO:0000256" key="3">
    <source>
        <dbReference type="ARBA" id="ARBA00022729"/>
    </source>
</evidence>
<dbReference type="Pfam" id="PF07980">
    <property type="entry name" value="SusD_RagB"/>
    <property type="match status" value="1"/>
</dbReference>